<comment type="caution">
    <text evidence="2">The sequence shown here is derived from an EMBL/GenBank/DDBJ whole genome shotgun (WGS) entry which is preliminary data.</text>
</comment>
<accession>A0ABW3RRT6</accession>
<gene>
    <name evidence="2" type="ORF">ACFQ2C_16460</name>
</gene>
<keyword evidence="1" id="KW-0732">Signal</keyword>
<dbReference type="RefSeq" id="WP_380898380.1">
    <property type="nucleotide sequence ID" value="NZ_JBHTKY010000032.1"/>
</dbReference>
<keyword evidence="3" id="KW-1185">Reference proteome</keyword>
<sequence>MKRNPFNLVWKTLILSLLVIGSTSCSKDNDNDDPKVEVNNELTYKGQTYDLNIGAFNDYGFEDGYSNIEFSIFHLVSESDPIIPVFLYLDLYSTNQDIESGTYRFYDGETDVDGNTFSDSYLVRNYYWQEDKGDEVATIAGGTVKLSRDGENFKFEFDLVTDKNEKIQGSYGGKFEDITGQISAKRIGLPNIKTR</sequence>
<protein>
    <recommendedName>
        <fullName evidence="4">AZL_007920/MXAN_0976 family protein</fullName>
    </recommendedName>
</protein>
<evidence type="ECO:0000313" key="3">
    <source>
        <dbReference type="Proteomes" id="UP001597205"/>
    </source>
</evidence>
<dbReference type="EMBL" id="JBHTKY010000032">
    <property type="protein sequence ID" value="MFD1167197.1"/>
    <property type="molecule type" value="Genomic_DNA"/>
</dbReference>
<organism evidence="2 3">
    <name type="scientific">Sphingobacterium daejeonense</name>
    <dbReference type="NCBI Taxonomy" id="371142"/>
    <lineage>
        <taxon>Bacteria</taxon>
        <taxon>Pseudomonadati</taxon>
        <taxon>Bacteroidota</taxon>
        <taxon>Sphingobacteriia</taxon>
        <taxon>Sphingobacteriales</taxon>
        <taxon>Sphingobacteriaceae</taxon>
        <taxon>Sphingobacterium</taxon>
    </lineage>
</organism>
<feature type="chain" id="PRO_5046675826" description="AZL_007920/MXAN_0976 family protein" evidence="1">
    <location>
        <begin position="28"/>
        <end position="195"/>
    </location>
</feature>
<dbReference type="Proteomes" id="UP001597205">
    <property type="component" value="Unassembled WGS sequence"/>
</dbReference>
<dbReference type="PROSITE" id="PS51257">
    <property type="entry name" value="PROKAR_LIPOPROTEIN"/>
    <property type="match status" value="1"/>
</dbReference>
<name>A0ABW3RRT6_9SPHI</name>
<evidence type="ECO:0008006" key="4">
    <source>
        <dbReference type="Google" id="ProtNLM"/>
    </source>
</evidence>
<feature type="signal peptide" evidence="1">
    <location>
        <begin position="1"/>
        <end position="27"/>
    </location>
</feature>
<reference evidence="3" key="1">
    <citation type="journal article" date="2019" name="Int. J. Syst. Evol. Microbiol.">
        <title>The Global Catalogue of Microorganisms (GCM) 10K type strain sequencing project: providing services to taxonomists for standard genome sequencing and annotation.</title>
        <authorList>
            <consortium name="The Broad Institute Genomics Platform"/>
            <consortium name="The Broad Institute Genome Sequencing Center for Infectious Disease"/>
            <person name="Wu L."/>
            <person name="Ma J."/>
        </authorList>
    </citation>
    <scope>NUCLEOTIDE SEQUENCE [LARGE SCALE GENOMIC DNA]</scope>
    <source>
        <strain evidence="3">CCUG 52468</strain>
    </source>
</reference>
<evidence type="ECO:0000313" key="2">
    <source>
        <dbReference type="EMBL" id="MFD1167197.1"/>
    </source>
</evidence>
<proteinExistence type="predicted"/>
<evidence type="ECO:0000256" key="1">
    <source>
        <dbReference type="SAM" id="SignalP"/>
    </source>
</evidence>